<dbReference type="Proteomes" id="UP000509702">
    <property type="component" value="Chromosome"/>
</dbReference>
<protein>
    <submittedName>
        <fullName evidence="2">TniQ family protein</fullName>
    </submittedName>
</protein>
<feature type="domain" description="TniQ" evidence="1">
    <location>
        <begin position="15"/>
        <end position="137"/>
    </location>
</feature>
<evidence type="ECO:0000313" key="2">
    <source>
        <dbReference type="EMBL" id="QKS50814.1"/>
    </source>
</evidence>
<accession>A0A6N1AP37</accession>
<keyword evidence="3" id="KW-1185">Reference proteome</keyword>
<dbReference type="KEGG" id="aoz:HUE56_09710"/>
<dbReference type="EMBL" id="CP054619">
    <property type="protein sequence ID" value="QKS50814.1"/>
    <property type="molecule type" value="Genomic_DNA"/>
</dbReference>
<dbReference type="AlphaFoldDB" id="A0A6N1AP37"/>
<proteinExistence type="predicted"/>
<sequence length="326" mass="37536">MGSRNDHAIPNHLVIRSNPVPGESMIGYLRRLCIANGYDTLQWVFHKNIRFADELFTEENMWEISDVTGCDCKIIRRNSYCINGWHGSSINFHGIKIDRDRIDIKYLNICPDCLLESPIIQSIWDLVDCTACPKHGTNIVNRCPACRRFFSWMRASNTCECGMVEYDDYFTGFSSENEVACAKHISFLLGNKVETEAVPGMTENIKRLSLEDFLYCVNRVYSIPVYEDENNCRVKVEMAFPDKRICVSYSMGILMDWSAPFYNHVEKISKFIIGYGGVHRVKKRAERNFLLASFLGMMGEVASKIDGTTEIFDRKWFDINKSNNLI</sequence>
<name>A0A6N1AP37_9PROT</name>
<organism evidence="2 3">
    <name type="scientific">Azospirillum oryzae</name>
    <dbReference type="NCBI Taxonomy" id="286727"/>
    <lineage>
        <taxon>Bacteria</taxon>
        <taxon>Pseudomonadati</taxon>
        <taxon>Pseudomonadota</taxon>
        <taxon>Alphaproteobacteria</taxon>
        <taxon>Rhodospirillales</taxon>
        <taxon>Azospirillaceae</taxon>
        <taxon>Azospirillum</taxon>
    </lineage>
</organism>
<gene>
    <name evidence="2" type="ORF">HUE56_09710</name>
</gene>
<evidence type="ECO:0000313" key="3">
    <source>
        <dbReference type="Proteomes" id="UP000509702"/>
    </source>
</evidence>
<reference evidence="2 3" key="1">
    <citation type="submission" date="2020-06" db="EMBL/GenBank/DDBJ databases">
        <title>Complete genome of Azosprillum oryzae KACC14407.</title>
        <authorList>
            <person name="Kim M."/>
            <person name="Park Y.-J."/>
            <person name="Shin J.-H."/>
        </authorList>
    </citation>
    <scope>NUCLEOTIDE SEQUENCE [LARGE SCALE GENOMIC DNA]</scope>
    <source>
        <strain evidence="2 3">KACC 14407</strain>
    </source>
</reference>
<dbReference type="InterPro" id="IPR009492">
    <property type="entry name" value="TniQ"/>
</dbReference>
<dbReference type="Pfam" id="PF06527">
    <property type="entry name" value="TniQ"/>
    <property type="match status" value="1"/>
</dbReference>
<evidence type="ECO:0000259" key="1">
    <source>
        <dbReference type="Pfam" id="PF06527"/>
    </source>
</evidence>